<name>A0A2H0VFY6_9BACT</name>
<dbReference type="InterPro" id="IPR013767">
    <property type="entry name" value="PAS_fold"/>
</dbReference>
<dbReference type="SMART" id="SM00388">
    <property type="entry name" value="HisKA"/>
    <property type="match status" value="1"/>
</dbReference>
<accession>A0A2H0VFY6</accession>
<dbReference type="Gene3D" id="3.30.450.20">
    <property type="entry name" value="PAS domain"/>
    <property type="match status" value="1"/>
</dbReference>
<dbReference type="InterPro" id="IPR050351">
    <property type="entry name" value="BphY/WalK/GraS-like"/>
</dbReference>
<dbReference type="SUPFAM" id="SSF55785">
    <property type="entry name" value="PYP-like sensor domain (PAS domain)"/>
    <property type="match status" value="1"/>
</dbReference>
<dbReference type="EMBL" id="PFAH01000007">
    <property type="protein sequence ID" value="PIR97973.1"/>
    <property type="molecule type" value="Genomic_DNA"/>
</dbReference>
<dbReference type="AlphaFoldDB" id="A0A2H0VFY6"/>
<dbReference type="Pfam" id="PF00989">
    <property type="entry name" value="PAS"/>
    <property type="match status" value="1"/>
</dbReference>
<keyword evidence="4" id="KW-0808">Transferase</keyword>
<dbReference type="Pfam" id="PF00512">
    <property type="entry name" value="HisKA"/>
    <property type="match status" value="1"/>
</dbReference>
<dbReference type="PROSITE" id="PS50112">
    <property type="entry name" value="PAS"/>
    <property type="match status" value="1"/>
</dbReference>
<keyword evidence="5" id="KW-0418">Kinase</keyword>
<dbReference type="CDD" id="cd00075">
    <property type="entry name" value="HATPase"/>
    <property type="match status" value="1"/>
</dbReference>
<dbReference type="SMART" id="SM00091">
    <property type="entry name" value="PAS"/>
    <property type="match status" value="1"/>
</dbReference>
<dbReference type="Gene3D" id="1.10.287.130">
    <property type="match status" value="1"/>
</dbReference>
<dbReference type="PANTHER" id="PTHR45453">
    <property type="entry name" value="PHOSPHATE REGULON SENSOR PROTEIN PHOR"/>
    <property type="match status" value="1"/>
</dbReference>
<proteinExistence type="predicted"/>
<dbReference type="GO" id="GO:0005886">
    <property type="term" value="C:plasma membrane"/>
    <property type="evidence" value="ECO:0007669"/>
    <property type="project" value="TreeGrafter"/>
</dbReference>
<dbReference type="InterPro" id="IPR036890">
    <property type="entry name" value="HATPase_C_sf"/>
</dbReference>
<dbReference type="Proteomes" id="UP000231466">
    <property type="component" value="Unassembled WGS sequence"/>
</dbReference>
<dbReference type="InterPro" id="IPR003594">
    <property type="entry name" value="HATPase_dom"/>
</dbReference>
<dbReference type="SMART" id="SM00387">
    <property type="entry name" value="HATPase_c"/>
    <property type="match status" value="1"/>
</dbReference>
<organism evidence="11 12">
    <name type="scientific">Candidatus Colwellbacteria bacterium CG10_big_fil_rev_8_21_14_0_10_42_22</name>
    <dbReference type="NCBI Taxonomy" id="1974540"/>
    <lineage>
        <taxon>Bacteria</taxon>
        <taxon>Candidatus Colwelliibacteriota</taxon>
    </lineage>
</organism>
<dbReference type="SUPFAM" id="SSF55874">
    <property type="entry name" value="ATPase domain of HSP90 chaperone/DNA topoisomerase II/histidine kinase"/>
    <property type="match status" value="1"/>
</dbReference>
<evidence type="ECO:0000256" key="6">
    <source>
        <dbReference type="ARBA" id="ARBA00023012"/>
    </source>
</evidence>
<evidence type="ECO:0000256" key="8">
    <source>
        <dbReference type="SAM" id="Phobius"/>
    </source>
</evidence>
<keyword evidence="8" id="KW-1133">Transmembrane helix</keyword>
<dbReference type="PRINTS" id="PR00344">
    <property type="entry name" value="BCTRLSENSOR"/>
</dbReference>
<evidence type="ECO:0000256" key="5">
    <source>
        <dbReference type="ARBA" id="ARBA00022777"/>
    </source>
</evidence>
<evidence type="ECO:0000256" key="7">
    <source>
        <dbReference type="ARBA" id="ARBA00023136"/>
    </source>
</evidence>
<reference evidence="12" key="1">
    <citation type="submission" date="2017-09" db="EMBL/GenBank/DDBJ databases">
        <title>Depth-based differentiation of microbial function through sediment-hosted aquifers and enrichment of novel symbionts in the deep terrestrial subsurface.</title>
        <authorList>
            <person name="Probst A.J."/>
            <person name="Ladd B."/>
            <person name="Jarett J.K."/>
            <person name="Geller-Mcgrath D.E."/>
            <person name="Sieber C.M.K."/>
            <person name="Emerson J.B."/>
            <person name="Anantharaman K."/>
            <person name="Thomas B.C."/>
            <person name="Malmstrom R."/>
            <person name="Stieglmeier M."/>
            <person name="Klingl A."/>
            <person name="Woyke T."/>
            <person name="Ryan C.M."/>
            <person name="Banfield J.F."/>
        </authorList>
    </citation>
    <scope>NUCLEOTIDE SEQUENCE [LARGE SCALE GENOMIC DNA]</scope>
</reference>
<feature type="domain" description="PAS" evidence="10">
    <location>
        <begin position="76"/>
        <end position="121"/>
    </location>
</feature>
<comment type="catalytic activity">
    <reaction evidence="1">
        <text>ATP + protein L-histidine = ADP + protein N-phospho-L-histidine.</text>
        <dbReference type="EC" id="2.7.13.3"/>
    </reaction>
</comment>
<dbReference type="InterPro" id="IPR035965">
    <property type="entry name" value="PAS-like_dom_sf"/>
</dbReference>
<sequence length="443" mass="49446">MLPPKDLKSIIYKAKLPEMVVAWMFWCVALSVALIALFTDGVVETSGISLIMFVFGLFFSYKSYKLATKNLDKNISYGRLESIVTNLEDAVIAYDNNFKILLFNSSAERIFKLTKPQVVGQIIGPERASEPTLRLLTQTLFPSLAPAVVTQSEPDQFPQIVDITFTNPQKEIRVSTDRIIDKDGVLLGFVKVVKDRTREIQLIKSKSDFISVAAHQLRTPLTAINWTLEGLSRNEKLNEADRTLAQNGFTAATNLLKTVNDLLNTTEIEEGRFGYEHKTMDFIKFIEEILANAQVVAKKYGLKLYFDKGGYEKLEVNIDASKLGIALSNLLDNGMKYNSKEGSVTVALRPVKDKPYVQVSVKDTGVGISPSEIENIFGKFFRASNARKIKADGSGLGLYITKNIIEQHGGSIWVESTLGRGTTFYFTLPTDPNLIPKAEMRFI</sequence>
<dbReference type="PROSITE" id="PS50109">
    <property type="entry name" value="HIS_KIN"/>
    <property type="match status" value="1"/>
</dbReference>
<dbReference type="GO" id="GO:0004721">
    <property type="term" value="F:phosphoprotein phosphatase activity"/>
    <property type="evidence" value="ECO:0007669"/>
    <property type="project" value="TreeGrafter"/>
</dbReference>
<dbReference type="InterPro" id="IPR036097">
    <property type="entry name" value="HisK_dim/P_sf"/>
</dbReference>
<dbReference type="CDD" id="cd00082">
    <property type="entry name" value="HisKA"/>
    <property type="match status" value="1"/>
</dbReference>
<evidence type="ECO:0000313" key="12">
    <source>
        <dbReference type="Proteomes" id="UP000231466"/>
    </source>
</evidence>
<evidence type="ECO:0000256" key="4">
    <source>
        <dbReference type="ARBA" id="ARBA00022679"/>
    </source>
</evidence>
<dbReference type="SUPFAM" id="SSF47384">
    <property type="entry name" value="Homodimeric domain of signal transducing histidine kinase"/>
    <property type="match status" value="1"/>
</dbReference>
<dbReference type="InterPro" id="IPR000014">
    <property type="entry name" value="PAS"/>
</dbReference>
<evidence type="ECO:0000256" key="1">
    <source>
        <dbReference type="ARBA" id="ARBA00000085"/>
    </source>
</evidence>
<protein>
    <recommendedName>
        <fullName evidence="2">histidine kinase</fullName>
        <ecNumber evidence="2">2.7.13.3</ecNumber>
    </recommendedName>
</protein>
<dbReference type="PANTHER" id="PTHR45453:SF1">
    <property type="entry name" value="PHOSPHATE REGULON SENSOR PROTEIN PHOR"/>
    <property type="match status" value="1"/>
</dbReference>
<dbReference type="Pfam" id="PF02518">
    <property type="entry name" value="HATPase_c"/>
    <property type="match status" value="1"/>
</dbReference>
<gene>
    <name evidence="11" type="ORF">COT89_01845</name>
</gene>
<comment type="caution">
    <text evidence="11">The sequence shown here is derived from an EMBL/GenBank/DDBJ whole genome shotgun (WGS) entry which is preliminary data.</text>
</comment>
<dbReference type="GO" id="GO:0000155">
    <property type="term" value="F:phosphorelay sensor kinase activity"/>
    <property type="evidence" value="ECO:0007669"/>
    <property type="project" value="InterPro"/>
</dbReference>
<dbReference type="Gene3D" id="3.30.565.10">
    <property type="entry name" value="Histidine kinase-like ATPase, C-terminal domain"/>
    <property type="match status" value="1"/>
</dbReference>
<feature type="transmembrane region" description="Helical" evidence="8">
    <location>
        <begin position="20"/>
        <end position="39"/>
    </location>
</feature>
<dbReference type="InterPro" id="IPR004358">
    <property type="entry name" value="Sig_transdc_His_kin-like_C"/>
</dbReference>
<keyword evidence="7 8" id="KW-0472">Membrane</keyword>
<dbReference type="InterPro" id="IPR003661">
    <property type="entry name" value="HisK_dim/P_dom"/>
</dbReference>
<keyword evidence="6" id="KW-0902">Two-component regulatory system</keyword>
<feature type="domain" description="Histidine kinase" evidence="9">
    <location>
        <begin position="212"/>
        <end position="432"/>
    </location>
</feature>
<evidence type="ECO:0000256" key="2">
    <source>
        <dbReference type="ARBA" id="ARBA00012438"/>
    </source>
</evidence>
<evidence type="ECO:0000259" key="9">
    <source>
        <dbReference type="PROSITE" id="PS50109"/>
    </source>
</evidence>
<dbReference type="CDD" id="cd00130">
    <property type="entry name" value="PAS"/>
    <property type="match status" value="1"/>
</dbReference>
<dbReference type="GO" id="GO:0016036">
    <property type="term" value="P:cellular response to phosphate starvation"/>
    <property type="evidence" value="ECO:0007669"/>
    <property type="project" value="TreeGrafter"/>
</dbReference>
<keyword evidence="8" id="KW-0812">Transmembrane</keyword>
<keyword evidence="3" id="KW-0597">Phosphoprotein</keyword>
<dbReference type="InterPro" id="IPR005467">
    <property type="entry name" value="His_kinase_dom"/>
</dbReference>
<dbReference type="EC" id="2.7.13.3" evidence="2"/>
<evidence type="ECO:0000259" key="10">
    <source>
        <dbReference type="PROSITE" id="PS50112"/>
    </source>
</evidence>
<evidence type="ECO:0000313" key="11">
    <source>
        <dbReference type="EMBL" id="PIR97973.1"/>
    </source>
</evidence>
<dbReference type="FunFam" id="3.30.565.10:FF:000006">
    <property type="entry name" value="Sensor histidine kinase WalK"/>
    <property type="match status" value="1"/>
</dbReference>
<evidence type="ECO:0000256" key="3">
    <source>
        <dbReference type="ARBA" id="ARBA00022553"/>
    </source>
</evidence>
<dbReference type="GO" id="GO:0006355">
    <property type="term" value="P:regulation of DNA-templated transcription"/>
    <property type="evidence" value="ECO:0007669"/>
    <property type="project" value="InterPro"/>
</dbReference>